<evidence type="ECO:0000256" key="4">
    <source>
        <dbReference type="ARBA" id="ARBA00022989"/>
    </source>
</evidence>
<keyword evidence="12" id="KW-1185">Reference proteome</keyword>
<dbReference type="PANTHER" id="PTHR38035:SF1">
    <property type="entry name" value="ANCILLARY SECYEG TRANSLOCON SUBUNIT"/>
    <property type="match status" value="1"/>
</dbReference>
<dbReference type="EMBL" id="QRAP01000006">
    <property type="protein sequence ID" value="RDK89833.1"/>
    <property type="molecule type" value="Genomic_DNA"/>
</dbReference>
<evidence type="ECO:0000259" key="10">
    <source>
        <dbReference type="Pfam" id="PF09976"/>
    </source>
</evidence>
<keyword evidence="2" id="KW-1003">Cell membrane</keyword>
<evidence type="ECO:0000256" key="3">
    <source>
        <dbReference type="ARBA" id="ARBA00022692"/>
    </source>
</evidence>
<comment type="subcellular location">
    <subcellularLocation>
        <location evidence="1">Cell membrane</location>
        <topology evidence="1">Single-pass type II membrane protein</topology>
    </subcellularLocation>
</comment>
<comment type="caution">
    <text evidence="11">The sequence shown here is derived from an EMBL/GenBank/DDBJ whole genome shotgun (WGS) entry which is preliminary data.</text>
</comment>
<keyword evidence="4 9" id="KW-1133">Transmembrane helix</keyword>
<name>A0A370QN84_9GAMM</name>
<gene>
    <name evidence="11" type="ORF">C8D90_10638</name>
</gene>
<feature type="transmembrane region" description="Helical" evidence="9">
    <location>
        <begin position="24"/>
        <end position="42"/>
    </location>
</feature>
<evidence type="ECO:0000313" key="11">
    <source>
        <dbReference type="EMBL" id="RDK89833.1"/>
    </source>
</evidence>
<accession>A0A370QN84</accession>
<evidence type="ECO:0000256" key="5">
    <source>
        <dbReference type="ARBA" id="ARBA00023136"/>
    </source>
</evidence>
<evidence type="ECO:0000313" key="12">
    <source>
        <dbReference type="Proteomes" id="UP000254848"/>
    </source>
</evidence>
<comment type="similarity">
    <text evidence="7">Belongs to the YfgM family.</text>
</comment>
<dbReference type="AlphaFoldDB" id="A0A370QN84"/>
<dbReference type="PANTHER" id="PTHR38035">
    <property type="entry name" value="UPF0070 PROTEIN YFGM"/>
    <property type="match status" value="1"/>
</dbReference>
<organism evidence="11 12">
    <name type="scientific">Enterobacillus tribolii</name>
    <dbReference type="NCBI Taxonomy" id="1487935"/>
    <lineage>
        <taxon>Bacteria</taxon>
        <taxon>Pseudomonadati</taxon>
        <taxon>Pseudomonadota</taxon>
        <taxon>Gammaproteobacteria</taxon>
        <taxon>Enterobacterales</taxon>
        <taxon>Hafniaceae</taxon>
        <taxon>Enterobacillus</taxon>
    </lineage>
</organism>
<evidence type="ECO:0000256" key="6">
    <source>
        <dbReference type="ARBA" id="ARBA00023186"/>
    </source>
</evidence>
<dbReference type="InterPro" id="IPR011990">
    <property type="entry name" value="TPR-like_helical_dom_sf"/>
</dbReference>
<dbReference type="InterPro" id="IPR026039">
    <property type="entry name" value="YfgM"/>
</dbReference>
<dbReference type="Gene3D" id="1.25.40.10">
    <property type="entry name" value="Tetratricopeptide repeat domain"/>
    <property type="match status" value="1"/>
</dbReference>
<evidence type="ECO:0000256" key="9">
    <source>
        <dbReference type="SAM" id="Phobius"/>
    </source>
</evidence>
<dbReference type="GO" id="GO:0005886">
    <property type="term" value="C:plasma membrane"/>
    <property type="evidence" value="ECO:0007669"/>
    <property type="project" value="UniProtKB-SubCell"/>
</dbReference>
<proteinExistence type="inferred from homology"/>
<dbReference type="SUPFAM" id="SSF48452">
    <property type="entry name" value="TPR-like"/>
    <property type="match status" value="1"/>
</dbReference>
<evidence type="ECO:0000256" key="1">
    <source>
        <dbReference type="ARBA" id="ARBA00004401"/>
    </source>
</evidence>
<dbReference type="Pfam" id="PF09976">
    <property type="entry name" value="TPR_21"/>
    <property type="match status" value="1"/>
</dbReference>
<feature type="domain" description="Ancillary SecYEG translocon subunit/Cell division coordinator CpoB TPR" evidence="10">
    <location>
        <begin position="15"/>
        <end position="206"/>
    </location>
</feature>
<dbReference type="InterPro" id="IPR018704">
    <property type="entry name" value="SecYEG/CpoB_TPR"/>
</dbReference>
<evidence type="ECO:0000256" key="2">
    <source>
        <dbReference type="ARBA" id="ARBA00022475"/>
    </source>
</evidence>
<dbReference type="PIRSF" id="PIRSF006170">
    <property type="entry name" value="YfgM"/>
    <property type="match status" value="1"/>
</dbReference>
<evidence type="ECO:0000256" key="7">
    <source>
        <dbReference type="ARBA" id="ARBA00024197"/>
    </source>
</evidence>
<evidence type="ECO:0000256" key="8">
    <source>
        <dbReference type="ARBA" id="ARBA00024235"/>
    </source>
</evidence>
<keyword evidence="6" id="KW-0143">Chaperone</keyword>
<reference evidence="11 12" key="1">
    <citation type="submission" date="2018-07" db="EMBL/GenBank/DDBJ databases">
        <title>Genomic Encyclopedia of Type Strains, Phase IV (KMG-IV): sequencing the most valuable type-strain genomes for metagenomic binning, comparative biology and taxonomic classification.</title>
        <authorList>
            <person name="Goeker M."/>
        </authorList>
    </citation>
    <scope>NUCLEOTIDE SEQUENCE [LARGE SCALE GENOMIC DNA]</scope>
    <source>
        <strain evidence="11 12">DSM 103736</strain>
    </source>
</reference>
<protein>
    <recommendedName>
        <fullName evidence="8">Ancillary SecYEG translocon subunit</fullName>
    </recommendedName>
</protein>
<keyword evidence="3 9" id="KW-0812">Transmembrane</keyword>
<dbReference type="OrthoDB" id="9789675at2"/>
<keyword evidence="5 9" id="KW-0472">Membrane</keyword>
<sequence>MEVYTTENEQVDAIRNFFKENGKAIVVGIVIGFGALFGWRYWQSHQTENMARASMSYQQASESLTGGKADGVSRMEAFIKENQNSYGVLAAMQLAQHQVDKKDFAGAEKQLSWAAAQNKDQNLAALIDLRLARVQLQEKKYDEAQKTLDRVTAKGWVAMADEVRGDVLVAKGDQQGARNAYSKGLASSEASQSLQALLKMKLNNLSS</sequence>
<dbReference type="Proteomes" id="UP000254848">
    <property type="component" value="Unassembled WGS sequence"/>
</dbReference>
<dbReference type="GO" id="GO:0044877">
    <property type="term" value="F:protein-containing complex binding"/>
    <property type="evidence" value="ECO:0007669"/>
    <property type="project" value="InterPro"/>
</dbReference>
<dbReference type="RefSeq" id="WP_115458959.1">
    <property type="nucleotide sequence ID" value="NZ_QRAP01000006.1"/>
</dbReference>